<accession>A0A923NCA8</accession>
<dbReference type="PANTHER" id="PTHR43312:SF2">
    <property type="entry name" value="OXIDOREDUCTASE"/>
    <property type="match status" value="1"/>
</dbReference>
<evidence type="ECO:0000259" key="4">
    <source>
        <dbReference type="PROSITE" id="PS51379"/>
    </source>
</evidence>
<dbReference type="SUPFAM" id="SSF51430">
    <property type="entry name" value="NAD(P)-linked oxidoreductase"/>
    <property type="match status" value="1"/>
</dbReference>
<dbReference type="InterPro" id="IPR017900">
    <property type="entry name" value="4Fe4S_Fe_S_CS"/>
</dbReference>
<dbReference type="GO" id="GO:0046872">
    <property type="term" value="F:metal ion binding"/>
    <property type="evidence" value="ECO:0007669"/>
    <property type="project" value="UniProtKB-KW"/>
</dbReference>
<dbReference type="PROSITE" id="PS00198">
    <property type="entry name" value="4FE4S_FER_1"/>
    <property type="match status" value="1"/>
</dbReference>
<keyword evidence="6" id="KW-1185">Reference proteome</keyword>
<dbReference type="Pfam" id="PF13187">
    <property type="entry name" value="Fer4_9"/>
    <property type="match status" value="1"/>
</dbReference>
<evidence type="ECO:0000313" key="6">
    <source>
        <dbReference type="Proteomes" id="UP000644115"/>
    </source>
</evidence>
<dbReference type="InterPro" id="IPR009051">
    <property type="entry name" value="Helical_ferredxn"/>
</dbReference>
<proteinExistence type="predicted"/>
<dbReference type="RefSeq" id="WP_249286548.1">
    <property type="nucleotide sequence ID" value="NZ_JACRWC010000048.1"/>
</dbReference>
<dbReference type="Gene3D" id="3.20.20.100">
    <property type="entry name" value="NADP-dependent oxidoreductase domain"/>
    <property type="match status" value="1"/>
</dbReference>
<dbReference type="InterPro" id="IPR023210">
    <property type="entry name" value="NADP_OxRdtase_dom"/>
</dbReference>
<organism evidence="5 6">
    <name type="scientific">Lentihominibacter faecis</name>
    <dbReference type="NCBI Taxonomy" id="2764712"/>
    <lineage>
        <taxon>Bacteria</taxon>
        <taxon>Bacillati</taxon>
        <taxon>Bacillota</taxon>
        <taxon>Clostridia</taxon>
        <taxon>Peptostreptococcales</taxon>
        <taxon>Anaerovoracaceae</taxon>
        <taxon>Lentihominibacter</taxon>
    </lineage>
</organism>
<feature type="domain" description="4Fe-4S ferredoxin-type" evidence="4">
    <location>
        <begin position="337"/>
        <end position="366"/>
    </location>
</feature>
<dbReference type="GO" id="GO:0016491">
    <property type="term" value="F:oxidoreductase activity"/>
    <property type="evidence" value="ECO:0007669"/>
    <property type="project" value="InterPro"/>
</dbReference>
<dbReference type="SUPFAM" id="SSF46548">
    <property type="entry name" value="alpha-helical ferredoxin"/>
    <property type="match status" value="1"/>
</dbReference>
<keyword evidence="3" id="KW-0411">Iron-sulfur</keyword>
<dbReference type="PANTHER" id="PTHR43312">
    <property type="entry name" value="D-THREO-ALDOSE 1-DEHYDROGENASE"/>
    <property type="match status" value="1"/>
</dbReference>
<dbReference type="AlphaFoldDB" id="A0A923NCA8"/>
<dbReference type="InterPro" id="IPR017896">
    <property type="entry name" value="4Fe4S_Fe-S-bd"/>
</dbReference>
<evidence type="ECO:0000256" key="2">
    <source>
        <dbReference type="ARBA" id="ARBA00023004"/>
    </source>
</evidence>
<dbReference type="PRINTS" id="PR00069">
    <property type="entry name" value="ALDKETRDTASE"/>
</dbReference>
<dbReference type="CDD" id="cd19096">
    <property type="entry name" value="AKR_Fe-S_oxidoreductase"/>
    <property type="match status" value="1"/>
</dbReference>
<protein>
    <submittedName>
        <fullName evidence="5">Aldo/keto reductase</fullName>
    </submittedName>
</protein>
<dbReference type="GO" id="GO:0051536">
    <property type="term" value="F:iron-sulfur cluster binding"/>
    <property type="evidence" value="ECO:0007669"/>
    <property type="project" value="UniProtKB-KW"/>
</dbReference>
<dbReference type="PROSITE" id="PS51379">
    <property type="entry name" value="4FE4S_FER_2"/>
    <property type="match status" value="1"/>
</dbReference>
<evidence type="ECO:0000313" key="5">
    <source>
        <dbReference type="EMBL" id="MBC5999067.1"/>
    </source>
</evidence>
<dbReference type="InterPro" id="IPR020471">
    <property type="entry name" value="AKR"/>
</dbReference>
<keyword evidence="2" id="KW-0408">Iron</keyword>
<dbReference type="EMBL" id="JACRWC010000048">
    <property type="protein sequence ID" value="MBC5999067.1"/>
    <property type="molecule type" value="Genomic_DNA"/>
</dbReference>
<sequence>MQYRTFKKINEKTSLLGMGCMRLPVDSNDTVKEEETIRIIRDAIDGGVNYVDTAFMYHNGQSEKILGKALKDGYREKILLADKMPIWFAKDEDGMRTIFEKQMTRLDTDCIDMYLIHNVDRGVWKRVQKLNLIPYLEELKAAGRIRHIGFSFHDSYDFFLEVLDAYDWDFCQIQLNFMDKNHQAGVKGLKAAAERGLGVVIMEPLKGGRITDAVPPTVQKIWDEAPTRRTPAEWAFKWLANMPEVTVMLSGMNAEAQLQENMKTLSDEHVADLTQEEKDIIDRVSDEYNRLIKYSCTGCNYCMPCPQKLDIPRILRYFNDWNVYEQNPSTKLEYETWIPAGRHASDCIGCKACEEKCPQHLPISQAMKEAAEAMGV</sequence>
<keyword evidence="1" id="KW-0479">Metal-binding</keyword>
<reference evidence="5" key="1">
    <citation type="submission" date="2020-08" db="EMBL/GenBank/DDBJ databases">
        <authorList>
            <person name="Liu C."/>
            <person name="Sun Q."/>
        </authorList>
    </citation>
    <scope>NUCLEOTIDE SEQUENCE</scope>
    <source>
        <strain evidence="5">BX16</strain>
    </source>
</reference>
<dbReference type="Pfam" id="PF00248">
    <property type="entry name" value="Aldo_ket_red"/>
    <property type="match status" value="1"/>
</dbReference>
<evidence type="ECO:0000256" key="1">
    <source>
        <dbReference type="ARBA" id="ARBA00022723"/>
    </source>
</evidence>
<name>A0A923NCA8_9FIRM</name>
<dbReference type="InterPro" id="IPR053135">
    <property type="entry name" value="AKR2_Oxidoreductase"/>
</dbReference>
<gene>
    <name evidence="5" type="ORF">H8876_03515</name>
</gene>
<comment type="caution">
    <text evidence="5">The sequence shown here is derived from an EMBL/GenBank/DDBJ whole genome shotgun (WGS) entry which is preliminary data.</text>
</comment>
<dbReference type="Gene3D" id="1.10.1060.10">
    <property type="entry name" value="Alpha-helical ferredoxin"/>
    <property type="match status" value="1"/>
</dbReference>
<dbReference type="InterPro" id="IPR036812">
    <property type="entry name" value="NAD(P)_OxRdtase_dom_sf"/>
</dbReference>
<dbReference type="Proteomes" id="UP000644115">
    <property type="component" value="Unassembled WGS sequence"/>
</dbReference>
<evidence type="ECO:0000256" key="3">
    <source>
        <dbReference type="ARBA" id="ARBA00023014"/>
    </source>
</evidence>